<dbReference type="OrthoDB" id="2941093at2"/>
<dbReference type="Pfam" id="PF13396">
    <property type="entry name" value="PLDc_N"/>
    <property type="match status" value="1"/>
</dbReference>
<keyword evidence="4 6" id="KW-1133">Transmembrane helix</keyword>
<keyword evidence="9" id="KW-1185">Reference proteome</keyword>
<evidence type="ECO:0000313" key="9">
    <source>
        <dbReference type="Proteomes" id="UP000215509"/>
    </source>
</evidence>
<dbReference type="GO" id="GO:0005886">
    <property type="term" value="C:plasma membrane"/>
    <property type="evidence" value="ECO:0007669"/>
    <property type="project" value="UniProtKB-SubCell"/>
</dbReference>
<evidence type="ECO:0000256" key="4">
    <source>
        <dbReference type="ARBA" id="ARBA00022989"/>
    </source>
</evidence>
<proteinExistence type="predicted"/>
<gene>
    <name evidence="8" type="ORF">CF651_11315</name>
</gene>
<feature type="transmembrane region" description="Helical" evidence="6">
    <location>
        <begin position="45"/>
        <end position="67"/>
    </location>
</feature>
<reference evidence="8 9" key="1">
    <citation type="submission" date="2017-07" db="EMBL/GenBank/DDBJ databases">
        <title>Genome sequencing and assembly of Paenibacillus rigui.</title>
        <authorList>
            <person name="Mayilraj S."/>
        </authorList>
    </citation>
    <scope>NUCLEOTIDE SEQUENCE [LARGE SCALE GENOMIC DNA]</scope>
    <source>
        <strain evidence="8 9">JCM 16352</strain>
    </source>
</reference>
<dbReference type="AlphaFoldDB" id="A0A229USD3"/>
<evidence type="ECO:0000256" key="1">
    <source>
        <dbReference type="ARBA" id="ARBA00004651"/>
    </source>
</evidence>
<evidence type="ECO:0000256" key="5">
    <source>
        <dbReference type="ARBA" id="ARBA00023136"/>
    </source>
</evidence>
<protein>
    <recommendedName>
        <fullName evidence="7">Cardiolipin synthase N-terminal domain-containing protein</fullName>
    </recommendedName>
</protein>
<feature type="transmembrane region" description="Helical" evidence="6">
    <location>
        <begin position="6"/>
        <end position="33"/>
    </location>
</feature>
<keyword evidence="2" id="KW-1003">Cell membrane</keyword>
<dbReference type="EMBL" id="NMQW01000017">
    <property type="protein sequence ID" value="OXM85819.1"/>
    <property type="molecule type" value="Genomic_DNA"/>
</dbReference>
<evidence type="ECO:0000313" key="8">
    <source>
        <dbReference type="EMBL" id="OXM85819.1"/>
    </source>
</evidence>
<evidence type="ECO:0000259" key="7">
    <source>
        <dbReference type="Pfam" id="PF13396"/>
    </source>
</evidence>
<dbReference type="InterPro" id="IPR027379">
    <property type="entry name" value="CLS_N"/>
</dbReference>
<keyword evidence="5 6" id="KW-0472">Membrane</keyword>
<feature type="domain" description="Cardiolipin synthase N-terminal" evidence="7">
    <location>
        <begin position="27"/>
        <end position="68"/>
    </location>
</feature>
<sequence length="70" mass="7983">MSSGGGFVFVNVALISIWLLLTVLNIVLSIWAYRDSLRRGKSQEYALIVLFGMLFFPIIGLIIYLFIRKD</sequence>
<dbReference type="RefSeq" id="WP_094014970.1">
    <property type="nucleotide sequence ID" value="NZ_NMQW01000017.1"/>
</dbReference>
<organism evidence="8 9">
    <name type="scientific">Paenibacillus rigui</name>
    <dbReference type="NCBI Taxonomy" id="554312"/>
    <lineage>
        <taxon>Bacteria</taxon>
        <taxon>Bacillati</taxon>
        <taxon>Bacillota</taxon>
        <taxon>Bacilli</taxon>
        <taxon>Bacillales</taxon>
        <taxon>Paenibacillaceae</taxon>
        <taxon>Paenibacillus</taxon>
    </lineage>
</organism>
<evidence type="ECO:0000256" key="3">
    <source>
        <dbReference type="ARBA" id="ARBA00022692"/>
    </source>
</evidence>
<accession>A0A229USD3</accession>
<evidence type="ECO:0000256" key="2">
    <source>
        <dbReference type="ARBA" id="ARBA00022475"/>
    </source>
</evidence>
<name>A0A229USD3_9BACL</name>
<evidence type="ECO:0000256" key="6">
    <source>
        <dbReference type="SAM" id="Phobius"/>
    </source>
</evidence>
<comment type="subcellular location">
    <subcellularLocation>
        <location evidence="1">Cell membrane</location>
        <topology evidence="1">Multi-pass membrane protein</topology>
    </subcellularLocation>
</comment>
<dbReference type="Proteomes" id="UP000215509">
    <property type="component" value="Unassembled WGS sequence"/>
</dbReference>
<keyword evidence="3 6" id="KW-0812">Transmembrane</keyword>
<comment type="caution">
    <text evidence="8">The sequence shown here is derived from an EMBL/GenBank/DDBJ whole genome shotgun (WGS) entry which is preliminary data.</text>
</comment>